<dbReference type="SMART" id="SM00175">
    <property type="entry name" value="RAB"/>
    <property type="match status" value="1"/>
</dbReference>
<keyword evidence="4" id="KW-1185">Reference proteome</keyword>
<gene>
    <name evidence="5" type="primary">LOC102809455</name>
</gene>
<protein>
    <submittedName>
        <fullName evidence="5">Ras-related protein Rab-5B-like</fullName>
    </submittedName>
</protein>
<dbReference type="SMART" id="SM00173">
    <property type="entry name" value="RAS"/>
    <property type="match status" value="1"/>
</dbReference>
<organism evidence="4 5">
    <name type="scientific">Saccoglossus kowalevskii</name>
    <name type="common">Acorn worm</name>
    <dbReference type="NCBI Taxonomy" id="10224"/>
    <lineage>
        <taxon>Eukaryota</taxon>
        <taxon>Metazoa</taxon>
        <taxon>Hemichordata</taxon>
        <taxon>Enteropneusta</taxon>
        <taxon>Harrimaniidae</taxon>
        <taxon>Saccoglossus</taxon>
    </lineage>
</organism>
<evidence type="ECO:0000313" key="5">
    <source>
        <dbReference type="RefSeq" id="XP_006821421.1"/>
    </source>
</evidence>
<dbReference type="Pfam" id="PF00071">
    <property type="entry name" value="Ras"/>
    <property type="match status" value="1"/>
</dbReference>
<sequence>MNITNSAPVSEKRCKLVIIGESAVGKTCLALKFTRGRFDGTASATLGAAFLVGGLDMGSSKMKFDIWDTAGAEKYSILTPMYYRNAQAALVVYDITYENSFNRAKSLSWVRELRRQASPNIVITLVGNKADLADGRTVITEEARAYAEENGLLFMETSAKTAMNVNELFMATGQRVPIQTFPGDGNRRSNTGNISLNGEEQEQQKDCKC</sequence>
<reference evidence="5" key="1">
    <citation type="submission" date="2025-08" db="UniProtKB">
        <authorList>
            <consortium name="RefSeq"/>
        </authorList>
    </citation>
    <scope>IDENTIFICATION</scope>
    <source>
        <tissue evidence="5">Testes</tissue>
    </source>
</reference>
<evidence type="ECO:0000256" key="3">
    <source>
        <dbReference type="SAM" id="MobiDB-lite"/>
    </source>
</evidence>
<dbReference type="SMART" id="SM00174">
    <property type="entry name" value="RHO"/>
    <property type="match status" value="1"/>
</dbReference>
<dbReference type="InterPro" id="IPR001806">
    <property type="entry name" value="Small_GTPase"/>
</dbReference>
<dbReference type="PRINTS" id="PR00449">
    <property type="entry name" value="RASTRNSFRMNG"/>
</dbReference>
<dbReference type="Gene3D" id="3.40.50.300">
    <property type="entry name" value="P-loop containing nucleotide triphosphate hydrolases"/>
    <property type="match status" value="1"/>
</dbReference>
<dbReference type="SUPFAM" id="SSF52540">
    <property type="entry name" value="P-loop containing nucleoside triphosphate hydrolases"/>
    <property type="match status" value="1"/>
</dbReference>
<accession>A0ABM0MN30</accession>
<dbReference type="NCBIfam" id="TIGR00231">
    <property type="entry name" value="small_GTP"/>
    <property type="match status" value="1"/>
</dbReference>
<proteinExistence type="inferred from homology"/>
<dbReference type="CDD" id="cd01860">
    <property type="entry name" value="Rab5_related"/>
    <property type="match status" value="1"/>
</dbReference>
<dbReference type="PANTHER" id="PTHR47978">
    <property type="match status" value="1"/>
</dbReference>
<dbReference type="Proteomes" id="UP000694865">
    <property type="component" value="Unplaced"/>
</dbReference>
<dbReference type="RefSeq" id="XP_006821421.1">
    <property type="nucleotide sequence ID" value="XM_006821358.1"/>
</dbReference>
<feature type="region of interest" description="Disordered" evidence="3">
    <location>
        <begin position="179"/>
        <end position="209"/>
    </location>
</feature>
<dbReference type="GeneID" id="102809455"/>
<dbReference type="PROSITE" id="PS51419">
    <property type="entry name" value="RAB"/>
    <property type="match status" value="1"/>
</dbReference>
<dbReference type="InterPro" id="IPR005225">
    <property type="entry name" value="Small_GTP-bd"/>
</dbReference>
<dbReference type="PROSITE" id="PS51421">
    <property type="entry name" value="RAS"/>
    <property type="match status" value="1"/>
</dbReference>
<evidence type="ECO:0000256" key="2">
    <source>
        <dbReference type="ARBA" id="ARBA00022741"/>
    </source>
</evidence>
<dbReference type="InterPro" id="IPR027417">
    <property type="entry name" value="P-loop_NTPase"/>
</dbReference>
<name>A0ABM0MN30_SACKO</name>
<evidence type="ECO:0000313" key="4">
    <source>
        <dbReference type="Proteomes" id="UP000694865"/>
    </source>
</evidence>
<evidence type="ECO:0000256" key="1">
    <source>
        <dbReference type="ARBA" id="ARBA00006270"/>
    </source>
</evidence>
<feature type="compositionally biased region" description="Polar residues" evidence="3">
    <location>
        <begin position="188"/>
        <end position="198"/>
    </location>
</feature>
<keyword evidence="2" id="KW-0547">Nucleotide-binding</keyword>
<comment type="similarity">
    <text evidence="1">Belongs to the small GTPase superfamily. Rab family.</text>
</comment>
<dbReference type="SMART" id="SM00176">
    <property type="entry name" value="RAN"/>
    <property type="match status" value="1"/>
</dbReference>